<evidence type="ECO:0000313" key="1">
    <source>
        <dbReference type="EMBL" id="GIY16744.1"/>
    </source>
</evidence>
<comment type="caution">
    <text evidence="1">The sequence shown here is derived from an EMBL/GenBank/DDBJ whole genome shotgun (WGS) entry which is preliminary data.</text>
</comment>
<keyword evidence="2" id="KW-1185">Reference proteome</keyword>
<dbReference type="AlphaFoldDB" id="A0AAV4R546"/>
<sequence>MRIHRRRITILLRVQESKGRRANIPSSTPNFLSYHPRSERRALRVVDCPAGRIRAAFNLPQTLRDIESPFSGGTIPDSSKVTPAGMCALQRNCLPAVYADEPYWAQNAPQPPFVLTMASLGLILA</sequence>
<dbReference type="EMBL" id="BPLQ01005719">
    <property type="protein sequence ID" value="GIY16744.1"/>
    <property type="molecule type" value="Genomic_DNA"/>
</dbReference>
<protein>
    <submittedName>
        <fullName evidence="1">Uncharacterized protein</fullName>
    </submittedName>
</protein>
<reference evidence="1 2" key="1">
    <citation type="submission" date="2021-06" db="EMBL/GenBank/DDBJ databases">
        <title>Caerostris darwini draft genome.</title>
        <authorList>
            <person name="Kono N."/>
            <person name="Arakawa K."/>
        </authorList>
    </citation>
    <scope>NUCLEOTIDE SEQUENCE [LARGE SCALE GENOMIC DNA]</scope>
</reference>
<organism evidence="1 2">
    <name type="scientific">Caerostris darwini</name>
    <dbReference type="NCBI Taxonomy" id="1538125"/>
    <lineage>
        <taxon>Eukaryota</taxon>
        <taxon>Metazoa</taxon>
        <taxon>Ecdysozoa</taxon>
        <taxon>Arthropoda</taxon>
        <taxon>Chelicerata</taxon>
        <taxon>Arachnida</taxon>
        <taxon>Araneae</taxon>
        <taxon>Araneomorphae</taxon>
        <taxon>Entelegynae</taxon>
        <taxon>Araneoidea</taxon>
        <taxon>Araneidae</taxon>
        <taxon>Caerostris</taxon>
    </lineage>
</organism>
<proteinExistence type="predicted"/>
<accession>A0AAV4R546</accession>
<evidence type="ECO:0000313" key="2">
    <source>
        <dbReference type="Proteomes" id="UP001054837"/>
    </source>
</evidence>
<dbReference type="Proteomes" id="UP001054837">
    <property type="component" value="Unassembled WGS sequence"/>
</dbReference>
<name>A0AAV4R546_9ARAC</name>
<gene>
    <name evidence="1" type="ORF">CDAR_427081</name>
</gene>